<sequence>MDKSMWTPARRTSHSKIMGINMELVPFFAAITASTLLGRLFTRCWNIAAGTCFHSATRALVRSGTDVGRLGLAYSRRSNSSQRCSMGLRSGLCAGQASSSTLISTNHSVWTSLCAQGHCHAETGKGLPQTVATKLEAQNLLEDFPSLELRGLDQTMKNSP</sequence>
<protein>
    <submittedName>
        <fullName evidence="1">Uncharacterized protein</fullName>
    </submittedName>
</protein>
<organism evidence="1 2">
    <name type="scientific">Coregonus suidteri</name>
    <dbReference type="NCBI Taxonomy" id="861788"/>
    <lineage>
        <taxon>Eukaryota</taxon>
        <taxon>Metazoa</taxon>
        <taxon>Chordata</taxon>
        <taxon>Craniata</taxon>
        <taxon>Vertebrata</taxon>
        <taxon>Euteleostomi</taxon>
        <taxon>Actinopterygii</taxon>
        <taxon>Neopterygii</taxon>
        <taxon>Teleostei</taxon>
        <taxon>Protacanthopterygii</taxon>
        <taxon>Salmoniformes</taxon>
        <taxon>Salmonidae</taxon>
        <taxon>Coregoninae</taxon>
        <taxon>Coregonus</taxon>
    </lineage>
</organism>
<keyword evidence="2" id="KW-1185">Reference proteome</keyword>
<name>A0AAN8L977_9TELE</name>
<comment type="caution">
    <text evidence="1">The sequence shown here is derived from an EMBL/GenBank/DDBJ whole genome shotgun (WGS) entry which is preliminary data.</text>
</comment>
<dbReference type="Proteomes" id="UP001356427">
    <property type="component" value="Unassembled WGS sequence"/>
</dbReference>
<accession>A0AAN8L977</accession>
<dbReference type="AlphaFoldDB" id="A0AAN8L977"/>
<reference evidence="1 2" key="1">
    <citation type="submission" date="2021-04" db="EMBL/GenBank/DDBJ databases">
        <authorList>
            <person name="De Guttry C."/>
            <person name="Zahm M."/>
            <person name="Klopp C."/>
            <person name="Cabau C."/>
            <person name="Louis A."/>
            <person name="Berthelot C."/>
            <person name="Parey E."/>
            <person name="Roest Crollius H."/>
            <person name="Montfort J."/>
            <person name="Robinson-Rechavi M."/>
            <person name="Bucao C."/>
            <person name="Bouchez O."/>
            <person name="Gislard M."/>
            <person name="Lluch J."/>
            <person name="Milhes M."/>
            <person name="Lampietro C."/>
            <person name="Lopez Roques C."/>
            <person name="Donnadieu C."/>
            <person name="Braasch I."/>
            <person name="Desvignes T."/>
            <person name="Postlethwait J."/>
            <person name="Bobe J."/>
            <person name="Wedekind C."/>
            <person name="Guiguen Y."/>
        </authorList>
    </citation>
    <scope>NUCLEOTIDE SEQUENCE [LARGE SCALE GENOMIC DNA]</scope>
    <source>
        <strain evidence="1">Cs_M1</strain>
        <tissue evidence="1">Blood</tissue>
    </source>
</reference>
<proteinExistence type="predicted"/>
<evidence type="ECO:0000313" key="1">
    <source>
        <dbReference type="EMBL" id="KAK6307892.1"/>
    </source>
</evidence>
<gene>
    <name evidence="1" type="ORF">J4Q44_G00211630</name>
</gene>
<evidence type="ECO:0000313" key="2">
    <source>
        <dbReference type="Proteomes" id="UP001356427"/>
    </source>
</evidence>
<dbReference type="EMBL" id="JAGTTL010000019">
    <property type="protein sequence ID" value="KAK6307892.1"/>
    <property type="molecule type" value="Genomic_DNA"/>
</dbReference>